<dbReference type="Proteomes" id="UP001346149">
    <property type="component" value="Unassembled WGS sequence"/>
</dbReference>
<name>A0AAN7KQC4_TRANT</name>
<reference evidence="1 2" key="1">
    <citation type="journal article" date="2023" name="Hortic Res">
        <title>Pangenome of water caltrop reveals structural variations and asymmetric subgenome divergence after allopolyploidization.</title>
        <authorList>
            <person name="Zhang X."/>
            <person name="Chen Y."/>
            <person name="Wang L."/>
            <person name="Yuan Y."/>
            <person name="Fang M."/>
            <person name="Shi L."/>
            <person name="Lu R."/>
            <person name="Comes H.P."/>
            <person name="Ma Y."/>
            <person name="Chen Y."/>
            <person name="Huang G."/>
            <person name="Zhou Y."/>
            <person name="Zheng Z."/>
            <person name="Qiu Y."/>
        </authorList>
    </citation>
    <scope>NUCLEOTIDE SEQUENCE [LARGE SCALE GENOMIC DNA]</scope>
    <source>
        <strain evidence="1">F231</strain>
    </source>
</reference>
<organism evidence="1 2">
    <name type="scientific">Trapa natans</name>
    <name type="common">Water chestnut</name>
    <dbReference type="NCBI Taxonomy" id="22666"/>
    <lineage>
        <taxon>Eukaryota</taxon>
        <taxon>Viridiplantae</taxon>
        <taxon>Streptophyta</taxon>
        <taxon>Embryophyta</taxon>
        <taxon>Tracheophyta</taxon>
        <taxon>Spermatophyta</taxon>
        <taxon>Magnoliopsida</taxon>
        <taxon>eudicotyledons</taxon>
        <taxon>Gunneridae</taxon>
        <taxon>Pentapetalae</taxon>
        <taxon>rosids</taxon>
        <taxon>malvids</taxon>
        <taxon>Myrtales</taxon>
        <taxon>Lythraceae</taxon>
        <taxon>Trapa</taxon>
    </lineage>
</organism>
<comment type="caution">
    <text evidence="1">The sequence shown here is derived from an EMBL/GenBank/DDBJ whole genome shotgun (WGS) entry which is preliminary data.</text>
</comment>
<proteinExistence type="predicted"/>
<protein>
    <submittedName>
        <fullName evidence="1">Uncharacterized protein</fullName>
    </submittedName>
</protein>
<dbReference type="PANTHER" id="PTHR36355:SF1">
    <property type="entry name" value="EXPRESSED PROTEIN"/>
    <property type="match status" value="1"/>
</dbReference>
<gene>
    <name evidence="1" type="ORF">SAY86_015430</name>
</gene>
<dbReference type="AlphaFoldDB" id="A0AAN7KQC4"/>
<dbReference type="EMBL" id="JAXQNO010000022">
    <property type="protein sequence ID" value="KAK4767680.1"/>
    <property type="molecule type" value="Genomic_DNA"/>
</dbReference>
<evidence type="ECO:0000313" key="2">
    <source>
        <dbReference type="Proteomes" id="UP001346149"/>
    </source>
</evidence>
<accession>A0AAN7KQC4</accession>
<dbReference type="PANTHER" id="PTHR36355">
    <property type="entry name" value="EXPRESSED PROTEIN"/>
    <property type="match status" value="1"/>
</dbReference>
<sequence length="134" mass="14832">MLHLHMESAQQYSDKSASVQHVNRKCSDELLGKFSDDSGDWNVPELASAPNRRKWISRSRVGLGAAVESCDSSIHGHGKGGSLVDRRSLSLLPAAAKRRLVLLRQLGIGIRGTGLSWEPLRRFSRRKIGIKLSF</sequence>
<keyword evidence="2" id="KW-1185">Reference proteome</keyword>
<evidence type="ECO:0000313" key="1">
    <source>
        <dbReference type="EMBL" id="KAK4767680.1"/>
    </source>
</evidence>